<dbReference type="EMBL" id="QKXQ01000585">
    <property type="protein sequence ID" value="REH90828.1"/>
    <property type="molecule type" value="Genomic_DNA"/>
</dbReference>
<proteinExistence type="inferred from homology"/>
<evidence type="ECO:0000256" key="8">
    <source>
        <dbReference type="ARBA" id="ARBA00023136"/>
    </source>
</evidence>
<evidence type="ECO:0000256" key="11">
    <source>
        <dbReference type="ARBA" id="ARBA00044773"/>
    </source>
</evidence>
<feature type="transmembrane region" description="Helical" evidence="12">
    <location>
        <begin position="72"/>
        <end position="96"/>
    </location>
</feature>
<accession>A0A3E0ILK7</accession>
<dbReference type="GO" id="GO:0055085">
    <property type="term" value="P:transmembrane transport"/>
    <property type="evidence" value="ECO:0007669"/>
    <property type="project" value="InterPro"/>
</dbReference>
<keyword evidence="3" id="KW-1003">Cell membrane</keyword>
<evidence type="ECO:0000256" key="1">
    <source>
        <dbReference type="ARBA" id="ARBA00004651"/>
    </source>
</evidence>
<evidence type="ECO:0000256" key="7">
    <source>
        <dbReference type="ARBA" id="ARBA00023112"/>
    </source>
</evidence>
<comment type="subunit">
    <text evidence="10">The complex is composed of two ATP-binding proteins (NikD and NikE), two transmembrane proteins (NikB and NikC) and a solute-binding protein (NikA).</text>
</comment>
<keyword evidence="5 12" id="KW-0812">Transmembrane</keyword>
<dbReference type="CDD" id="cd06261">
    <property type="entry name" value="TM_PBP2"/>
    <property type="match status" value="1"/>
</dbReference>
<dbReference type="InterPro" id="IPR050366">
    <property type="entry name" value="BP-dependent_transpt_permease"/>
</dbReference>
<feature type="transmembrane region" description="Helical" evidence="12">
    <location>
        <begin position="189"/>
        <end position="214"/>
    </location>
</feature>
<dbReference type="PANTHER" id="PTHR43386:SF1">
    <property type="entry name" value="D,D-DIPEPTIDE TRANSPORT SYSTEM PERMEASE PROTEIN DDPC-RELATED"/>
    <property type="match status" value="1"/>
</dbReference>
<feature type="domain" description="ABC transmembrane type-1" evidence="13">
    <location>
        <begin position="68"/>
        <end position="257"/>
    </location>
</feature>
<evidence type="ECO:0000256" key="10">
    <source>
        <dbReference type="ARBA" id="ARBA00038669"/>
    </source>
</evidence>
<evidence type="ECO:0000259" key="13">
    <source>
        <dbReference type="PROSITE" id="PS50928"/>
    </source>
</evidence>
<dbReference type="Pfam" id="PF00528">
    <property type="entry name" value="BPD_transp_1"/>
    <property type="match status" value="1"/>
</dbReference>
<keyword evidence="7" id="KW-0921">Nickel transport</keyword>
<comment type="subcellular location">
    <subcellularLocation>
        <location evidence="1 12">Cell membrane</location>
        <topology evidence="1 12">Multi-pass membrane protein</topology>
    </subcellularLocation>
</comment>
<dbReference type="Proteomes" id="UP000256562">
    <property type="component" value="Unassembled WGS sequence"/>
</dbReference>
<evidence type="ECO:0000256" key="9">
    <source>
        <dbReference type="ARBA" id="ARBA00024202"/>
    </source>
</evidence>
<dbReference type="InterPro" id="IPR053385">
    <property type="entry name" value="ABC_transport_permease"/>
</dbReference>
<protein>
    <recommendedName>
        <fullName evidence="11">Nickel import system permease protein NikC</fullName>
    </recommendedName>
</protein>
<reference evidence="14 15" key="1">
    <citation type="journal article" date="2018" name="Vet. Microbiol.">
        <title>Characterisation of Staphylococcus felis isolated from cats using whole genome sequencing.</title>
        <authorList>
            <person name="Worthing K."/>
            <person name="Pang S."/>
            <person name="Trott D.J."/>
            <person name="Abraham S."/>
            <person name="Coombs G.W."/>
            <person name="Jordan D."/>
            <person name="McIntyre L."/>
            <person name="Davies M.R."/>
            <person name="Norris J."/>
        </authorList>
    </citation>
    <scope>NUCLEOTIDE SEQUENCE [LARGE SCALE GENOMIC DNA]</scope>
    <source>
        <strain evidence="14 15">F9</strain>
    </source>
</reference>
<gene>
    <name evidence="14" type="ORF">DOS83_12105</name>
</gene>
<keyword evidence="2 12" id="KW-0813">Transport</keyword>
<organism evidence="14 15">
    <name type="scientific">Staphylococcus felis</name>
    <dbReference type="NCBI Taxonomy" id="46127"/>
    <lineage>
        <taxon>Bacteria</taxon>
        <taxon>Bacillati</taxon>
        <taxon>Bacillota</taxon>
        <taxon>Bacilli</taxon>
        <taxon>Bacillales</taxon>
        <taxon>Staphylococcaceae</taxon>
        <taxon>Staphylococcus</taxon>
    </lineage>
</organism>
<evidence type="ECO:0000256" key="2">
    <source>
        <dbReference type="ARBA" id="ARBA00022448"/>
    </source>
</evidence>
<dbReference type="RefSeq" id="WP_116095214.1">
    <property type="nucleotide sequence ID" value="NZ_QKXN01000076.1"/>
</dbReference>
<keyword evidence="7" id="KW-0406">Ion transport</keyword>
<evidence type="ECO:0000256" key="6">
    <source>
        <dbReference type="ARBA" id="ARBA00022989"/>
    </source>
</evidence>
<dbReference type="GO" id="GO:0015675">
    <property type="term" value="P:nickel cation transport"/>
    <property type="evidence" value="ECO:0007669"/>
    <property type="project" value="UniProtKB-KW"/>
</dbReference>
<dbReference type="Gene3D" id="1.10.3720.10">
    <property type="entry name" value="MetI-like"/>
    <property type="match status" value="1"/>
</dbReference>
<evidence type="ECO:0000313" key="15">
    <source>
        <dbReference type="Proteomes" id="UP000256562"/>
    </source>
</evidence>
<dbReference type="InterPro" id="IPR000515">
    <property type="entry name" value="MetI-like"/>
</dbReference>
<evidence type="ECO:0000313" key="14">
    <source>
        <dbReference type="EMBL" id="REH90828.1"/>
    </source>
</evidence>
<dbReference type="GO" id="GO:0005886">
    <property type="term" value="C:plasma membrane"/>
    <property type="evidence" value="ECO:0007669"/>
    <property type="project" value="UniProtKB-SubCell"/>
</dbReference>
<dbReference type="SUPFAM" id="SSF161098">
    <property type="entry name" value="MetI-like"/>
    <property type="match status" value="1"/>
</dbReference>
<comment type="caution">
    <text evidence="14">The sequence shown here is derived from an EMBL/GenBank/DDBJ whole genome shotgun (WGS) entry which is preliminary data.</text>
</comment>
<evidence type="ECO:0000256" key="12">
    <source>
        <dbReference type="RuleBase" id="RU363032"/>
    </source>
</evidence>
<dbReference type="PANTHER" id="PTHR43386">
    <property type="entry name" value="OLIGOPEPTIDE TRANSPORT SYSTEM PERMEASE PROTEIN APPC"/>
    <property type="match status" value="1"/>
</dbReference>
<evidence type="ECO:0000256" key="5">
    <source>
        <dbReference type="ARBA" id="ARBA00022692"/>
    </source>
</evidence>
<keyword evidence="4" id="KW-0533">Nickel</keyword>
<comment type="similarity">
    <text evidence="9">Belongs to the binding-protein-dependent transport system permease family. OppBC subfamily.</text>
</comment>
<evidence type="ECO:0000256" key="3">
    <source>
        <dbReference type="ARBA" id="ARBA00022475"/>
    </source>
</evidence>
<keyword evidence="6 12" id="KW-1133">Transmembrane helix</keyword>
<feature type="transmembrane region" description="Helical" evidence="12">
    <location>
        <begin position="234"/>
        <end position="256"/>
    </location>
</feature>
<dbReference type="PROSITE" id="PS50928">
    <property type="entry name" value="ABC_TM1"/>
    <property type="match status" value="1"/>
</dbReference>
<dbReference type="InterPro" id="IPR035906">
    <property type="entry name" value="MetI-like_sf"/>
</dbReference>
<name>A0A3E0ILK7_9STAP</name>
<dbReference type="OrthoDB" id="9797472at2"/>
<evidence type="ECO:0000256" key="4">
    <source>
        <dbReference type="ARBA" id="ARBA00022596"/>
    </source>
</evidence>
<dbReference type="NCBIfam" id="NF045474">
    <property type="entry name" value="Opp2C"/>
    <property type="match status" value="1"/>
</dbReference>
<dbReference type="AlphaFoldDB" id="A0A3E0ILK7"/>
<keyword evidence="8 12" id="KW-0472">Membrane</keyword>
<sequence length="273" mass="30668">MTQIKRIPWLVWVCIGYIVCIVLAQFGVSEGRAFEVHLGDTLLPISAEHWLGTDDYGRDLFSRIVMGARDTLLVSLLTLLITVLIGVPIGLVAGYFKGYIDRMIMRIVDIGLSIPEFVLMIAMASFLKPSIWNLVIAMTLLRWMTYARMTRTIAGGVRDMDYIRMAKMFKVPTPIIMIRRVVPHILPSLLVIMTVDFGKIILYISSLSFLGLGAQPPSPEWGAMLNAGRSFMTTHPVMLIAPAVMITVTILIFQLTGDTLRDHFMKEGRELHE</sequence>
<feature type="transmembrane region" description="Helical" evidence="12">
    <location>
        <begin position="7"/>
        <end position="28"/>
    </location>
</feature>